<sequence length="110" mass="12474">MVSVNIHRADDDNSRLEFKQTQEAGVAHSEQEVDPSKETTPTPVSQDSPSLRGVQLIVLLSCLFLEILPLDLVWTIFTRPVGQQLQWYPSCDSHRPSRRSSGYWLVPNNI</sequence>
<dbReference type="VEuPathDB" id="FungiDB:BO97DRAFT_411455"/>
<dbReference type="AlphaFoldDB" id="A0A395I7T8"/>
<evidence type="ECO:0000313" key="4">
    <source>
        <dbReference type="Proteomes" id="UP000248961"/>
    </source>
</evidence>
<feature type="compositionally biased region" description="Polar residues" evidence="1">
    <location>
        <begin position="38"/>
        <end position="49"/>
    </location>
</feature>
<name>A0A395I7T8_ASPHC</name>
<feature type="transmembrane region" description="Helical" evidence="2">
    <location>
        <begin position="56"/>
        <end position="77"/>
    </location>
</feature>
<proteinExistence type="predicted"/>
<feature type="region of interest" description="Disordered" evidence="1">
    <location>
        <begin position="1"/>
        <end position="49"/>
    </location>
</feature>
<dbReference type="RefSeq" id="XP_025554467.1">
    <property type="nucleotide sequence ID" value="XM_025696182.1"/>
</dbReference>
<reference evidence="3 4" key="1">
    <citation type="submission" date="2018-02" db="EMBL/GenBank/DDBJ databases">
        <title>The genomes of Aspergillus section Nigri reveals drivers in fungal speciation.</title>
        <authorList>
            <consortium name="DOE Joint Genome Institute"/>
            <person name="Vesth T.C."/>
            <person name="Nybo J."/>
            <person name="Theobald S."/>
            <person name="Brandl J."/>
            <person name="Frisvad J.C."/>
            <person name="Nielsen K.F."/>
            <person name="Lyhne E.K."/>
            <person name="Kogle M.E."/>
            <person name="Kuo A."/>
            <person name="Riley R."/>
            <person name="Clum A."/>
            <person name="Nolan M."/>
            <person name="Lipzen A."/>
            <person name="Salamov A."/>
            <person name="Henrissat B."/>
            <person name="Wiebenga A."/>
            <person name="De vries R.P."/>
            <person name="Grigoriev I.V."/>
            <person name="Mortensen U.H."/>
            <person name="Andersen M.R."/>
            <person name="Baker S.E."/>
        </authorList>
    </citation>
    <scope>NUCLEOTIDE SEQUENCE [LARGE SCALE GENOMIC DNA]</scope>
    <source>
        <strain evidence="3 4">CBS 101889</strain>
    </source>
</reference>
<keyword evidence="2" id="KW-1133">Transmembrane helix</keyword>
<keyword evidence="2" id="KW-0812">Transmembrane</keyword>
<evidence type="ECO:0000256" key="1">
    <source>
        <dbReference type="SAM" id="MobiDB-lite"/>
    </source>
</evidence>
<dbReference type="GeneID" id="37200471"/>
<accession>A0A395I7T8</accession>
<dbReference type="OrthoDB" id="5215911at2759"/>
<gene>
    <name evidence="3" type="ORF">BO97DRAFT_411455</name>
</gene>
<dbReference type="Proteomes" id="UP000248961">
    <property type="component" value="Unassembled WGS sequence"/>
</dbReference>
<organism evidence="3 4">
    <name type="scientific">Aspergillus homomorphus (strain CBS 101889)</name>
    <dbReference type="NCBI Taxonomy" id="1450537"/>
    <lineage>
        <taxon>Eukaryota</taxon>
        <taxon>Fungi</taxon>
        <taxon>Dikarya</taxon>
        <taxon>Ascomycota</taxon>
        <taxon>Pezizomycotina</taxon>
        <taxon>Eurotiomycetes</taxon>
        <taxon>Eurotiomycetidae</taxon>
        <taxon>Eurotiales</taxon>
        <taxon>Aspergillaceae</taxon>
        <taxon>Aspergillus</taxon>
        <taxon>Aspergillus subgen. Circumdati</taxon>
    </lineage>
</organism>
<evidence type="ECO:0000256" key="2">
    <source>
        <dbReference type="SAM" id="Phobius"/>
    </source>
</evidence>
<feature type="compositionally biased region" description="Basic and acidic residues" evidence="1">
    <location>
        <begin position="7"/>
        <end position="20"/>
    </location>
</feature>
<keyword evidence="4" id="KW-1185">Reference proteome</keyword>
<dbReference type="EMBL" id="KZ824271">
    <property type="protein sequence ID" value="RAL15313.1"/>
    <property type="molecule type" value="Genomic_DNA"/>
</dbReference>
<keyword evidence="2" id="KW-0472">Membrane</keyword>
<evidence type="ECO:0000313" key="3">
    <source>
        <dbReference type="EMBL" id="RAL15313.1"/>
    </source>
</evidence>
<protein>
    <submittedName>
        <fullName evidence="3">Uncharacterized protein</fullName>
    </submittedName>
</protein>